<dbReference type="InterPro" id="IPR026816">
    <property type="entry name" value="Flavodoxin_dom"/>
</dbReference>
<comment type="caution">
    <text evidence="2">The sequence shown here is derived from an EMBL/GenBank/DDBJ whole genome shotgun (WGS) entry which is preliminary data.</text>
</comment>
<feature type="domain" description="Flavodoxin-like" evidence="1">
    <location>
        <begin position="1"/>
        <end position="66"/>
    </location>
</feature>
<dbReference type="GO" id="GO:0010181">
    <property type="term" value="F:FMN binding"/>
    <property type="evidence" value="ECO:0007669"/>
    <property type="project" value="InterPro"/>
</dbReference>
<dbReference type="SUPFAM" id="SSF52218">
    <property type="entry name" value="Flavoproteins"/>
    <property type="match status" value="1"/>
</dbReference>
<name>A0AA86JP49_9CLOT</name>
<dbReference type="GO" id="GO:0016651">
    <property type="term" value="F:oxidoreductase activity, acting on NAD(P)H"/>
    <property type="evidence" value="ECO:0007669"/>
    <property type="project" value="UniProtKB-ARBA"/>
</dbReference>
<protein>
    <recommendedName>
        <fullName evidence="1">Flavodoxin-like domain-containing protein</fullName>
    </recommendedName>
</protein>
<gene>
    <name evidence="2" type="ORF">CNEO_40930</name>
</gene>
<dbReference type="EMBL" id="CAKJVE010000004">
    <property type="protein sequence ID" value="CAG9704022.1"/>
    <property type="molecule type" value="Genomic_DNA"/>
</dbReference>
<evidence type="ECO:0000313" key="2">
    <source>
        <dbReference type="EMBL" id="CAG9704022.1"/>
    </source>
</evidence>
<proteinExistence type="predicted"/>
<dbReference type="AlphaFoldDB" id="A0AA86JP49"/>
<dbReference type="PROSITE" id="PS50902">
    <property type="entry name" value="FLAVODOXIN_LIKE"/>
    <property type="match status" value="1"/>
</dbReference>
<reference evidence="2" key="1">
    <citation type="submission" date="2021-10" db="EMBL/GenBank/DDBJ databases">
        <authorList>
            <person name="Mesa V."/>
        </authorList>
    </citation>
    <scope>NUCLEOTIDE SEQUENCE</scope>
    <source>
        <strain evidence="2">CC3_PB</strain>
    </source>
</reference>
<organism evidence="2 3">
    <name type="scientific">Clostridium neonatale</name>
    <dbReference type="NCBI Taxonomy" id="137838"/>
    <lineage>
        <taxon>Bacteria</taxon>
        <taxon>Bacillati</taxon>
        <taxon>Bacillota</taxon>
        <taxon>Clostridia</taxon>
        <taxon>Eubacteriales</taxon>
        <taxon>Clostridiaceae</taxon>
        <taxon>Clostridium</taxon>
    </lineage>
</organism>
<dbReference type="RefSeq" id="WP_342350267.1">
    <property type="nucleotide sequence ID" value="NZ_CAKJVE010000004.1"/>
</dbReference>
<evidence type="ECO:0000313" key="3">
    <source>
        <dbReference type="Proteomes" id="UP000789738"/>
    </source>
</evidence>
<accession>A0AA86JP49</accession>
<evidence type="ECO:0000259" key="1">
    <source>
        <dbReference type="PROSITE" id="PS50902"/>
    </source>
</evidence>
<sequence>MILYFSATGNSKYVAERIAKVTNEECVSILDVIKDDKYYLSIKANETVGIVSPTYAWGCPSVIIDF</sequence>
<dbReference type="Pfam" id="PF12724">
    <property type="entry name" value="Flavodoxin_5"/>
    <property type="match status" value="1"/>
</dbReference>
<dbReference type="Proteomes" id="UP000789738">
    <property type="component" value="Unassembled WGS sequence"/>
</dbReference>
<dbReference type="InterPro" id="IPR008254">
    <property type="entry name" value="Flavodoxin/NO_synth"/>
</dbReference>
<dbReference type="InterPro" id="IPR029039">
    <property type="entry name" value="Flavoprotein-like_sf"/>
</dbReference>
<dbReference type="Gene3D" id="3.40.50.360">
    <property type="match status" value="1"/>
</dbReference>